<evidence type="ECO:0000256" key="6">
    <source>
        <dbReference type="SAM" id="MobiDB-lite"/>
    </source>
</evidence>
<dbReference type="SMART" id="SM01043">
    <property type="entry name" value="BTAD"/>
    <property type="match status" value="1"/>
</dbReference>
<protein>
    <submittedName>
        <fullName evidence="8">DNA-binding transcriptional activator of the SARP family</fullName>
    </submittedName>
</protein>
<evidence type="ECO:0000256" key="3">
    <source>
        <dbReference type="ARBA" id="ARBA00023125"/>
    </source>
</evidence>
<dbReference type="Gene3D" id="1.10.10.10">
    <property type="entry name" value="Winged helix-like DNA-binding domain superfamily/Winged helix DNA-binding domain"/>
    <property type="match status" value="1"/>
</dbReference>
<dbReference type="InterPro" id="IPR005158">
    <property type="entry name" value="BTAD"/>
</dbReference>
<dbReference type="InterPro" id="IPR016032">
    <property type="entry name" value="Sig_transdc_resp-reg_C-effctor"/>
</dbReference>
<keyword evidence="3 5" id="KW-0238">DNA-binding</keyword>
<evidence type="ECO:0000313" key="9">
    <source>
        <dbReference type="Proteomes" id="UP000186096"/>
    </source>
</evidence>
<gene>
    <name evidence="8" type="ORF">SAMN05421833_14012</name>
</gene>
<dbReference type="GO" id="GO:0006355">
    <property type="term" value="P:regulation of DNA-templated transcription"/>
    <property type="evidence" value="ECO:0007669"/>
    <property type="project" value="InterPro"/>
</dbReference>
<dbReference type="STRING" id="58117.SAMN05421833_14012"/>
<dbReference type="AlphaFoldDB" id="A0A1N7H9E1"/>
<keyword evidence="4" id="KW-0804">Transcription</keyword>
<dbReference type="InterPro" id="IPR051677">
    <property type="entry name" value="AfsR-DnrI-RedD_regulator"/>
</dbReference>
<comment type="similarity">
    <text evidence="1">Belongs to the AfsR/DnrI/RedD regulatory family.</text>
</comment>
<feature type="compositionally biased region" description="Polar residues" evidence="6">
    <location>
        <begin position="1090"/>
        <end position="1100"/>
    </location>
</feature>
<dbReference type="InterPro" id="IPR002182">
    <property type="entry name" value="NB-ARC"/>
</dbReference>
<keyword evidence="2" id="KW-0805">Transcription regulation</keyword>
<evidence type="ECO:0000256" key="4">
    <source>
        <dbReference type="ARBA" id="ARBA00023163"/>
    </source>
</evidence>
<dbReference type="Gene3D" id="3.40.50.300">
    <property type="entry name" value="P-loop containing nucleotide triphosphate hydrolases"/>
    <property type="match status" value="1"/>
</dbReference>
<evidence type="ECO:0000256" key="5">
    <source>
        <dbReference type="PROSITE-ProRule" id="PRU01091"/>
    </source>
</evidence>
<dbReference type="Proteomes" id="UP000186096">
    <property type="component" value="Unassembled WGS sequence"/>
</dbReference>
<evidence type="ECO:0000256" key="1">
    <source>
        <dbReference type="ARBA" id="ARBA00005820"/>
    </source>
</evidence>
<dbReference type="InterPro" id="IPR011990">
    <property type="entry name" value="TPR-like_helical_dom_sf"/>
</dbReference>
<dbReference type="GO" id="GO:0043531">
    <property type="term" value="F:ADP binding"/>
    <property type="evidence" value="ECO:0007669"/>
    <property type="project" value="InterPro"/>
</dbReference>
<dbReference type="GO" id="GO:0000160">
    <property type="term" value="P:phosphorelay signal transduction system"/>
    <property type="evidence" value="ECO:0007669"/>
    <property type="project" value="InterPro"/>
</dbReference>
<dbReference type="RefSeq" id="WP_143734738.1">
    <property type="nucleotide sequence ID" value="NZ_FTNI01000040.1"/>
</dbReference>
<dbReference type="EMBL" id="FTNI01000040">
    <property type="protein sequence ID" value="SIS21401.1"/>
    <property type="molecule type" value="Genomic_DNA"/>
</dbReference>
<dbReference type="Pfam" id="PF00931">
    <property type="entry name" value="NB-ARC"/>
    <property type="match status" value="1"/>
</dbReference>
<dbReference type="SUPFAM" id="SSF52540">
    <property type="entry name" value="P-loop containing nucleoside triphosphate hydrolases"/>
    <property type="match status" value="1"/>
</dbReference>
<dbReference type="InterPro" id="IPR001867">
    <property type="entry name" value="OmpR/PhoB-type_DNA-bd"/>
</dbReference>
<proteinExistence type="inferred from homology"/>
<organism evidence="8 9">
    <name type="scientific">Microbispora rosea</name>
    <dbReference type="NCBI Taxonomy" id="58117"/>
    <lineage>
        <taxon>Bacteria</taxon>
        <taxon>Bacillati</taxon>
        <taxon>Actinomycetota</taxon>
        <taxon>Actinomycetes</taxon>
        <taxon>Streptosporangiales</taxon>
        <taxon>Streptosporangiaceae</taxon>
        <taxon>Microbispora</taxon>
    </lineage>
</organism>
<dbReference type="PRINTS" id="PR00364">
    <property type="entry name" value="DISEASERSIST"/>
</dbReference>
<dbReference type="GO" id="GO:0003677">
    <property type="term" value="F:DNA binding"/>
    <property type="evidence" value="ECO:0007669"/>
    <property type="project" value="UniProtKB-UniRule"/>
</dbReference>
<dbReference type="OrthoDB" id="5521887at2"/>
<dbReference type="InterPro" id="IPR027417">
    <property type="entry name" value="P-loop_NTPase"/>
</dbReference>
<dbReference type="InterPro" id="IPR036388">
    <property type="entry name" value="WH-like_DNA-bd_sf"/>
</dbReference>
<dbReference type="Pfam" id="PF03704">
    <property type="entry name" value="BTAD"/>
    <property type="match status" value="1"/>
</dbReference>
<dbReference type="Gene3D" id="1.25.40.10">
    <property type="entry name" value="Tetratricopeptide repeat domain"/>
    <property type="match status" value="3"/>
</dbReference>
<dbReference type="PANTHER" id="PTHR35807:SF1">
    <property type="entry name" value="TRANSCRIPTIONAL REGULATOR REDD"/>
    <property type="match status" value="1"/>
</dbReference>
<dbReference type="SMART" id="SM00862">
    <property type="entry name" value="Trans_reg_C"/>
    <property type="match status" value="1"/>
</dbReference>
<dbReference type="PANTHER" id="PTHR35807">
    <property type="entry name" value="TRANSCRIPTIONAL REGULATOR REDD-RELATED"/>
    <property type="match status" value="1"/>
</dbReference>
<evidence type="ECO:0000313" key="8">
    <source>
        <dbReference type="EMBL" id="SIS21401.1"/>
    </source>
</evidence>
<feature type="domain" description="OmpR/PhoB-type" evidence="7">
    <location>
        <begin position="1"/>
        <end position="91"/>
    </location>
</feature>
<dbReference type="SUPFAM" id="SSF46894">
    <property type="entry name" value="C-terminal effector domain of the bipartite response regulators"/>
    <property type="match status" value="1"/>
</dbReference>
<sequence length="1100" mass="117452">MFEFDVLGPLRVSRDGVPVPLGAAMLRRMLAALLCTPGRPVAVPALIEALWGSTPPRSAHKTLQIYVLRLRQALGERDRVVHCAGGYAAAVLPQELDALRFRELTAAGRAARRTADPATAGMLFERALGLWRGPAYTGVGDVAVVADEARRLEEERLLTCEELAVVDLARGRHAELVTGLTEMAGRHPYRERLHACLMLALDQAGRQAEALRVYQRTRTVLGEELGVEPGRMLRRVHEAILRGEATGPFADEILGPDGAACAYARAGRLEARDAVGNTVGSTVGNAAGSPIGSAIGGDAEGRADPGWTGAGWTGRGRTDEGWAGPAATVPCHLPPDIADFTGRRDTVESLRRWLTGAGGPTAAMTAATPVVAVYGGAGTGKTTLAVHVAHRLRETFADGRLYVDLRGTCPRPIDPAEALARFLISLGVDARAVPDEAEERGKLFRTVLADRRVLVVLDDAAGEEQVRPLLPGGPGCAVLVTSRRGIAGLSARTVRLGPLDPPCASELLGRIAGPVRVAARPTVAAEIVRLCGHLPLAIRIAGAKLALREHWHLGHLADRLREERGRLDELALGGQSVRARLAADYDRLDPTTRRALRMLGLLDVPAFAAWMLAAALDVTVREAETYADLLVDAQLLSCEDGDGNGRFRYRPHELVRLYARERAELEEPAGERHTAIVRVLAALLALAETAESGLPEQPASVIRGGAPRWCAVPATGVLVGDPAAWFDGERETLLAGVAQACRLGLSEAAWELSARAAGYYAFRGHYRDWAFSHELALRACAAGGDQWGEAVMTRGLGHLLMIGVEPRRGVAPEAIEAALAVFGPAGERHGALDLLCLRAFALCRGGDPGQARAVVDEAVVMAEEIGYELALSRLWYVRAVIDREQGLHEDALACADRAFGLAIRGNSLAARTLALREMAAACRDAARARRVSLHLWEGLQICRRRGERLLQAYLLLALGELCVRFGRGDVVKPIERALAVFEEFGVPSGQAAGLRVLGESHRLGGRSGQAVRALGDAVRVARGLRDLHEQALALTALGRAQHDRGDREAATRSWTAAHRLFLRLGNTAEAAETAVAGAGGALPGHDNRRMTTPSTSLTGR</sequence>
<feature type="DNA-binding region" description="OmpR/PhoB-type" evidence="5">
    <location>
        <begin position="1"/>
        <end position="91"/>
    </location>
</feature>
<dbReference type="CDD" id="cd15831">
    <property type="entry name" value="BTAD"/>
    <property type="match status" value="1"/>
</dbReference>
<evidence type="ECO:0000259" key="7">
    <source>
        <dbReference type="PROSITE" id="PS51755"/>
    </source>
</evidence>
<dbReference type="SUPFAM" id="SSF48452">
    <property type="entry name" value="TPR-like"/>
    <property type="match status" value="2"/>
</dbReference>
<name>A0A1N7H9E1_9ACTN</name>
<feature type="region of interest" description="Disordered" evidence="6">
    <location>
        <begin position="1077"/>
        <end position="1100"/>
    </location>
</feature>
<evidence type="ECO:0000256" key="2">
    <source>
        <dbReference type="ARBA" id="ARBA00023015"/>
    </source>
</evidence>
<reference evidence="9" key="1">
    <citation type="submission" date="2017-01" db="EMBL/GenBank/DDBJ databases">
        <authorList>
            <person name="Varghese N."/>
            <person name="Submissions S."/>
        </authorList>
    </citation>
    <scope>NUCLEOTIDE SEQUENCE [LARGE SCALE GENOMIC DNA]</scope>
    <source>
        <strain evidence="9">ATCC 12950</strain>
    </source>
</reference>
<accession>A0A1N7H9E1</accession>
<keyword evidence="9" id="KW-1185">Reference proteome</keyword>
<dbReference type="PROSITE" id="PS51755">
    <property type="entry name" value="OMPR_PHOB"/>
    <property type="match status" value="1"/>
</dbReference>